<accession>A0A550I3E3</accession>
<keyword evidence="2" id="KW-0489">Methyltransferase</keyword>
<dbReference type="SUPFAM" id="SSF53335">
    <property type="entry name" value="S-adenosyl-L-methionine-dependent methyltransferases"/>
    <property type="match status" value="1"/>
</dbReference>
<dbReference type="GO" id="GO:0008168">
    <property type="term" value="F:methyltransferase activity"/>
    <property type="evidence" value="ECO:0007669"/>
    <property type="project" value="UniProtKB-KW"/>
</dbReference>
<feature type="domain" description="Methyltransferase" evidence="1">
    <location>
        <begin position="65"/>
        <end position="148"/>
    </location>
</feature>
<sequence>MKVSGKPKKPWPTRDAMEQVYSKNLWGGSRSAFYSGAGSHHSEIIDPYIATVASFLKSFKSPPVVCDLGCGDFNVGKELVNFAGQYKAVDIVEPLIRYNSEKFIQKNLEFYCLDIATDDLPSGNIVILRQVLQHLSNDEIHAILRKLVNFDYLILTEHLPEGNFKPNIGIISGQGTRLKKNSGVDISAPPFSFKFKEKKQLLSIPAMNHKGIIETLLYRIH</sequence>
<keyword evidence="3" id="KW-1185">Reference proteome</keyword>
<dbReference type="OrthoDB" id="20930at2"/>
<dbReference type="InterPro" id="IPR041698">
    <property type="entry name" value="Methyltransf_25"/>
</dbReference>
<dbReference type="Gene3D" id="3.40.50.150">
    <property type="entry name" value="Vaccinia Virus protein VP39"/>
    <property type="match status" value="1"/>
</dbReference>
<protein>
    <submittedName>
        <fullName evidence="2">Class I SAM-dependent methyltransferase</fullName>
    </submittedName>
</protein>
<evidence type="ECO:0000259" key="1">
    <source>
        <dbReference type="Pfam" id="PF13649"/>
    </source>
</evidence>
<dbReference type="InterPro" id="IPR029063">
    <property type="entry name" value="SAM-dependent_MTases_sf"/>
</dbReference>
<dbReference type="Proteomes" id="UP000315131">
    <property type="component" value="Unassembled WGS sequence"/>
</dbReference>
<dbReference type="RefSeq" id="WP_143410816.1">
    <property type="nucleotide sequence ID" value="NZ_VHSF01000002.1"/>
</dbReference>
<name>A0A550I3E3_9FLAO</name>
<dbReference type="GO" id="GO:0032259">
    <property type="term" value="P:methylation"/>
    <property type="evidence" value="ECO:0007669"/>
    <property type="project" value="UniProtKB-KW"/>
</dbReference>
<evidence type="ECO:0000313" key="3">
    <source>
        <dbReference type="Proteomes" id="UP000315131"/>
    </source>
</evidence>
<dbReference type="Pfam" id="PF13649">
    <property type="entry name" value="Methyltransf_25"/>
    <property type="match status" value="1"/>
</dbReference>
<dbReference type="EMBL" id="VHSF01000002">
    <property type="protein sequence ID" value="TRO65500.1"/>
    <property type="molecule type" value="Genomic_DNA"/>
</dbReference>
<reference evidence="2 3" key="1">
    <citation type="submission" date="2019-06" db="EMBL/GenBank/DDBJ databases">
        <title>Gramella sabulilitoris sp. nov., isolated from a marine sand.</title>
        <authorList>
            <person name="Yoon J.-H."/>
        </authorList>
    </citation>
    <scope>NUCLEOTIDE SEQUENCE [LARGE SCALE GENOMIC DNA]</scope>
    <source>
        <strain evidence="2 3">HSMS-1</strain>
    </source>
</reference>
<keyword evidence="2" id="KW-0808">Transferase</keyword>
<organism evidence="2 3">
    <name type="scientific">Christiangramia sabulilitoris</name>
    <dbReference type="NCBI Taxonomy" id="2583991"/>
    <lineage>
        <taxon>Bacteria</taxon>
        <taxon>Pseudomonadati</taxon>
        <taxon>Bacteroidota</taxon>
        <taxon>Flavobacteriia</taxon>
        <taxon>Flavobacteriales</taxon>
        <taxon>Flavobacteriaceae</taxon>
        <taxon>Christiangramia</taxon>
    </lineage>
</organism>
<gene>
    <name evidence="2" type="ORF">FGM01_08865</name>
</gene>
<dbReference type="AlphaFoldDB" id="A0A550I3E3"/>
<proteinExistence type="predicted"/>
<evidence type="ECO:0000313" key="2">
    <source>
        <dbReference type="EMBL" id="TRO65500.1"/>
    </source>
</evidence>
<comment type="caution">
    <text evidence="2">The sequence shown here is derived from an EMBL/GenBank/DDBJ whole genome shotgun (WGS) entry which is preliminary data.</text>
</comment>